<dbReference type="OrthoDB" id="6720297at2759"/>
<evidence type="ECO:0000313" key="3">
    <source>
        <dbReference type="EMBL" id="KAF2880739.1"/>
    </source>
</evidence>
<evidence type="ECO:0000259" key="2">
    <source>
        <dbReference type="Pfam" id="PF13843"/>
    </source>
</evidence>
<feature type="compositionally biased region" description="Acidic residues" evidence="1">
    <location>
        <begin position="11"/>
        <end position="27"/>
    </location>
</feature>
<feature type="compositionally biased region" description="Polar residues" evidence="1">
    <location>
        <begin position="50"/>
        <end position="67"/>
    </location>
</feature>
<feature type="domain" description="PiggyBac transposable element-derived protein" evidence="2">
    <location>
        <begin position="81"/>
        <end position="206"/>
    </location>
</feature>
<accession>A0A8K0G024</accession>
<evidence type="ECO:0000256" key="1">
    <source>
        <dbReference type="SAM" id="MobiDB-lite"/>
    </source>
</evidence>
<dbReference type="EMBL" id="VTPC01090917">
    <property type="protein sequence ID" value="KAF2880739.1"/>
    <property type="molecule type" value="Genomic_DNA"/>
</dbReference>
<reference evidence="3" key="1">
    <citation type="submission" date="2019-08" db="EMBL/GenBank/DDBJ databases">
        <title>The genome of the North American firefly Photinus pyralis.</title>
        <authorList>
            <consortium name="Photinus pyralis genome working group"/>
            <person name="Fallon T.R."/>
            <person name="Sander Lower S.E."/>
            <person name="Weng J.-K."/>
        </authorList>
    </citation>
    <scope>NUCLEOTIDE SEQUENCE</scope>
    <source>
        <strain evidence="3">TRF0915ILg1</strain>
        <tissue evidence="3">Whole body</tissue>
    </source>
</reference>
<name>A0A8K0G024_IGNLU</name>
<dbReference type="Proteomes" id="UP000801492">
    <property type="component" value="Unassembled WGS sequence"/>
</dbReference>
<feature type="region of interest" description="Disordered" evidence="1">
    <location>
        <begin position="1"/>
        <end position="90"/>
    </location>
</feature>
<dbReference type="PANTHER" id="PTHR47055">
    <property type="entry name" value="DDE_TNP_1_7 DOMAIN-CONTAINING PROTEIN"/>
    <property type="match status" value="1"/>
</dbReference>
<comment type="caution">
    <text evidence="3">The sequence shown here is derived from an EMBL/GenBank/DDBJ whole genome shotgun (WGS) entry which is preliminary data.</text>
</comment>
<protein>
    <recommendedName>
        <fullName evidence="2">PiggyBac transposable element-derived protein domain-containing protein</fullName>
    </recommendedName>
</protein>
<gene>
    <name evidence="3" type="ORF">ILUMI_25439</name>
</gene>
<proteinExistence type="predicted"/>
<dbReference type="InterPro" id="IPR052638">
    <property type="entry name" value="PiggyBac_TE-derived"/>
</dbReference>
<dbReference type="PANTHER" id="PTHR47055:SF3">
    <property type="entry name" value="PHORBOL-ESTER_DAG-TYPE DOMAIN-CONTAINING PROTEIN"/>
    <property type="match status" value="1"/>
</dbReference>
<feature type="compositionally biased region" description="Acidic residues" evidence="1">
    <location>
        <begin position="36"/>
        <end position="49"/>
    </location>
</feature>
<keyword evidence="4" id="KW-1185">Reference proteome</keyword>
<dbReference type="AlphaFoldDB" id="A0A8K0G024"/>
<dbReference type="InterPro" id="IPR029526">
    <property type="entry name" value="PGBD"/>
</dbReference>
<sequence length="212" mass="23870">MSRRYLTQKELEDEMNAVSEDDEGELEDPYHNSGSSDDDYCPTENDVEDSSQSGEESDVPNMNWNSNDLEDNNKTSGNSSESKDNEATSGALGEKIVKNLASSLRERAVALCFDRFFASVKLLNELDYPEVGTLTKSWRNVPKISEKLNRGDLQFRVNNEGTIVCRWQDTKDVLAISNCFSDTTTEVKRTMKNETKKDVPCPAMLQFNNANI</sequence>
<dbReference type="GO" id="GO:0043565">
    <property type="term" value="F:sequence-specific DNA binding"/>
    <property type="evidence" value="ECO:0007669"/>
    <property type="project" value="TreeGrafter"/>
</dbReference>
<evidence type="ECO:0000313" key="4">
    <source>
        <dbReference type="Proteomes" id="UP000801492"/>
    </source>
</evidence>
<dbReference type="Pfam" id="PF13843">
    <property type="entry name" value="DDE_Tnp_1_7"/>
    <property type="match status" value="1"/>
</dbReference>
<organism evidence="3 4">
    <name type="scientific">Ignelater luminosus</name>
    <name type="common">Cucubano</name>
    <name type="synonym">Pyrophorus luminosus</name>
    <dbReference type="NCBI Taxonomy" id="2038154"/>
    <lineage>
        <taxon>Eukaryota</taxon>
        <taxon>Metazoa</taxon>
        <taxon>Ecdysozoa</taxon>
        <taxon>Arthropoda</taxon>
        <taxon>Hexapoda</taxon>
        <taxon>Insecta</taxon>
        <taxon>Pterygota</taxon>
        <taxon>Neoptera</taxon>
        <taxon>Endopterygota</taxon>
        <taxon>Coleoptera</taxon>
        <taxon>Polyphaga</taxon>
        <taxon>Elateriformia</taxon>
        <taxon>Elateroidea</taxon>
        <taxon>Elateridae</taxon>
        <taxon>Agrypninae</taxon>
        <taxon>Pyrophorini</taxon>
        <taxon>Ignelater</taxon>
    </lineage>
</organism>